<dbReference type="EMBL" id="OOGT01000037">
    <property type="protein sequence ID" value="SPL69999.1"/>
    <property type="molecule type" value="Genomic_DNA"/>
</dbReference>
<dbReference type="RefSeq" id="WP_121973514.1">
    <property type="nucleotide sequence ID" value="NZ_OOGT01000037.1"/>
</dbReference>
<dbReference type="InParanoid" id="A0A2U3MXH5"/>
<dbReference type="OrthoDB" id="1118920at2"/>
<evidence type="ECO:0008006" key="4">
    <source>
        <dbReference type="Google" id="ProtNLM"/>
    </source>
</evidence>
<accession>A0A2U3MXH5</accession>
<dbReference type="Proteomes" id="UP000245974">
    <property type="component" value="Unassembled WGS sequence"/>
</dbReference>
<keyword evidence="1" id="KW-0051">Antiviral defense</keyword>
<evidence type="ECO:0000313" key="2">
    <source>
        <dbReference type="EMBL" id="SPL69999.1"/>
    </source>
</evidence>
<dbReference type="GO" id="GO:0051607">
    <property type="term" value="P:defense response to virus"/>
    <property type="evidence" value="ECO:0007669"/>
    <property type="project" value="UniProtKB-KW"/>
</dbReference>
<sequence>MTLLAQAPSQIDSWELLLFKTAHRISLSESQYEVINSRYSQLQKILDVADEEILQDAHIFVQGSIGLKTTIKPASEAEGDMATIDADAIVLLPYARNATSEEVLATLQKRFMIGSRVSTPIQQLRRGIRIIYADENPGFHIDVTPARCAKYNNEFRGYGYLEVPDRHIGWKCSSPREYSKWLEDISQREIKIIKSLNERSIIMDSASQEPIPLYGDYINHNPLRATIKLLKRHRDEWAISTENEDVRPISAIITTLAAQAYEKVVEESLFQALRPIEAMIKIVDYMPRFVSNNDEGYAVLNPKDAGENFAEKWNRPNGEGINYIRAFHNWHIHALESMKLGLNDLKSSNAVEDAIMERFGLNRAFTKELINETPRNWTLPGRSANTTLNSLSLATFAGISTSAAVASQEIIKPVDRLG</sequence>
<reference evidence="3" key="1">
    <citation type="submission" date="2018-03" db="EMBL/GenBank/DDBJ databases">
        <authorList>
            <person name="Blom J."/>
        </authorList>
    </citation>
    <scope>NUCLEOTIDE SEQUENCE [LARGE SCALE GENOMIC DNA]</scope>
    <source>
        <strain evidence="3">KPC-SM-21</strain>
    </source>
</reference>
<keyword evidence="3" id="KW-1185">Reference proteome</keyword>
<dbReference type="GO" id="GO:0016779">
    <property type="term" value="F:nucleotidyltransferase activity"/>
    <property type="evidence" value="ECO:0007669"/>
    <property type="project" value="InterPro"/>
</dbReference>
<dbReference type="AlphaFoldDB" id="A0A2U3MXH5"/>
<dbReference type="CDD" id="cd05400">
    <property type="entry name" value="NT_2-5OAS_ClassI-CCAase"/>
    <property type="match status" value="1"/>
</dbReference>
<proteinExistence type="predicted"/>
<protein>
    <recommendedName>
        <fullName evidence="4">Nucleotidyltransferase</fullName>
    </recommendedName>
</protein>
<evidence type="ECO:0000256" key="1">
    <source>
        <dbReference type="ARBA" id="ARBA00023118"/>
    </source>
</evidence>
<organism evidence="2 3">
    <name type="scientific">Acinetobacter stercoris</name>
    <dbReference type="NCBI Taxonomy" id="2126983"/>
    <lineage>
        <taxon>Bacteria</taxon>
        <taxon>Pseudomonadati</taxon>
        <taxon>Pseudomonadota</taxon>
        <taxon>Gammaproteobacteria</taxon>
        <taxon>Moraxellales</taxon>
        <taxon>Moraxellaceae</taxon>
        <taxon>Acinetobacter</taxon>
    </lineage>
</organism>
<dbReference type="Pfam" id="PF18144">
    <property type="entry name" value="SMODS"/>
    <property type="match status" value="1"/>
</dbReference>
<gene>
    <name evidence="2" type="ORF">KPC_1177</name>
</gene>
<name>A0A2U3MXH5_9GAMM</name>
<evidence type="ECO:0000313" key="3">
    <source>
        <dbReference type="Proteomes" id="UP000245974"/>
    </source>
</evidence>
<dbReference type="InterPro" id="IPR006116">
    <property type="entry name" value="NT_2-5OAS_ClassI-CCAase"/>
</dbReference>